<dbReference type="InterPro" id="IPR010297">
    <property type="entry name" value="DUF900_hydrolase"/>
</dbReference>
<dbReference type="AlphaFoldDB" id="Q4UDW9"/>
<evidence type="ECO:0000256" key="2">
    <source>
        <dbReference type="SAM" id="Phobius"/>
    </source>
</evidence>
<keyword evidence="4" id="KW-1185">Reference proteome</keyword>
<dbReference type="ESTHER" id="thean-q4udw9">
    <property type="family name" value="Duf_900"/>
</dbReference>
<dbReference type="OMA" id="RWIIYWI"/>
<name>Q4UDW9_THEAN</name>
<dbReference type="GeneID" id="3862049"/>
<dbReference type="EMBL" id="CR940348">
    <property type="protein sequence ID" value="CAI74720.1"/>
    <property type="molecule type" value="Genomic_DNA"/>
</dbReference>
<dbReference type="PANTHER" id="PTHR36513:SF1">
    <property type="entry name" value="TRANSMEMBRANE PROTEIN"/>
    <property type="match status" value="1"/>
</dbReference>
<gene>
    <name evidence="3" type="ORF">TA12220</name>
</gene>
<feature type="compositionally biased region" description="Low complexity" evidence="1">
    <location>
        <begin position="1"/>
        <end position="12"/>
    </location>
</feature>
<proteinExistence type="predicted"/>
<feature type="compositionally biased region" description="Polar residues" evidence="1">
    <location>
        <begin position="20"/>
        <end position="38"/>
    </location>
</feature>
<dbReference type="RefSeq" id="XP_952452.1">
    <property type="nucleotide sequence ID" value="XM_947359.1"/>
</dbReference>
<dbReference type="Proteomes" id="UP000001950">
    <property type="component" value="Chromosome 2"/>
</dbReference>
<evidence type="ECO:0000256" key="1">
    <source>
        <dbReference type="SAM" id="MobiDB-lite"/>
    </source>
</evidence>
<feature type="transmembrane region" description="Helical" evidence="2">
    <location>
        <begin position="210"/>
        <end position="228"/>
    </location>
</feature>
<feature type="region of interest" description="Disordered" evidence="1">
    <location>
        <begin position="1"/>
        <end position="38"/>
    </location>
</feature>
<feature type="transmembrane region" description="Helical" evidence="2">
    <location>
        <begin position="300"/>
        <end position="323"/>
    </location>
</feature>
<protein>
    <submittedName>
        <fullName evidence="3">Uncharacterized protein</fullName>
    </submittedName>
</protein>
<dbReference type="PANTHER" id="PTHR36513">
    <property type="entry name" value="ABC TRANSMEMBRANE TYPE-1 DOMAIN-CONTAINING PROTEIN"/>
    <property type="match status" value="1"/>
</dbReference>
<dbReference type="KEGG" id="tan:TA12220"/>
<feature type="transmembrane region" description="Helical" evidence="2">
    <location>
        <begin position="240"/>
        <end position="262"/>
    </location>
</feature>
<evidence type="ECO:0000313" key="3">
    <source>
        <dbReference type="EMBL" id="CAI74720.1"/>
    </source>
</evidence>
<dbReference type="Pfam" id="PF05990">
    <property type="entry name" value="DUF900"/>
    <property type="match status" value="1"/>
</dbReference>
<keyword evidence="2" id="KW-0812">Transmembrane</keyword>
<organism evidence="3 4">
    <name type="scientific">Theileria annulata</name>
    <dbReference type="NCBI Taxonomy" id="5874"/>
    <lineage>
        <taxon>Eukaryota</taxon>
        <taxon>Sar</taxon>
        <taxon>Alveolata</taxon>
        <taxon>Apicomplexa</taxon>
        <taxon>Aconoidasida</taxon>
        <taxon>Piroplasmida</taxon>
        <taxon>Theileriidae</taxon>
        <taxon>Theileria</taxon>
    </lineage>
</organism>
<keyword evidence="2" id="KW-1133">Transmembrane helix</keyword>
<dbReference type="InParanoid" id="Q4UDW9"/>
<feature type="transmembrane region" description="Helical" evidence="2">
    <location>
        <begin position="274"/>
        <end position="294"/>
    </location>
</feature>
<sequence>MSFDNSSSSNSNLPIVDSLPISNKDSPQNESQSSTFESYKSIQSLDITDEPFDTSLKVEQCEDSSNSCTKVENLPKAIRLTDFNAINAFKNFLSNPLGSKTLSVGTEQPNELDVSGNYQTCGNKPEYNRQESLSKEDVYNLSDEFVSNISTSTSSDIDESQYLAGESEVDLSTPLKLKDLMIYKTIQFMDYRRFSRRFNGIRKPVSYKKAMLIFFFCAVLALTPFVVFRRHDEHYTISIQIKRGVVTYISSLAFVIAAFLLAKAQVSLPLRFPVILSYIFMVITMIVLIVFRNIAHLDVFIWTILISFASEQVFVIAITKLFIHYVPILALHGRFLSCTEHFHLIKRTQHANKINITMSRYNDYTTIWESGSCGFFTCIYRSFYRFFLSLHKRIKGRTNQKDEPLFGHQMRYNGKFDSNNLPHGYGEWLEDHIYGERLQGYWWHGYPVGPFTSQEIGSGSIFVNNRVAFVTDTHLEGPKIRYGVSSTECSISGYFFKQMPKTYFFNPDYREVGNCKKEPCDLFNLLRESFDGIKSSTPQWCFGMLKRQFHINRPNNQGYMNIYVDKITNSLKIDGYRIKKTDPSAENPDEINIKLVMFKGKRKDYGPPDDYQSPVELKLFKPSTTSLFNKLRIKNNDKDGNSKQRRGCKSQIKSRISMLIRDEDEWENKKQMCRHKIVASGWKRIRPSTNPELIPEHVVLYIHGYNLTLYEACSQMAHIVSFSKLPPYILPFVFNWKGHHWGMFSAFSYPKAVKICTNPNIVDAFIEVIEDLIKLGIKHIHFLVHSCGTRVFLNVILSAIKKGYIVPVLSDEYLVIKEETKKDRLRMDSIILINPDYPMEKFRSYDYFVIRGYCDHIVMYVNNMDQCLYVSEFYNREQSLGRSIFEMCTSSKVISNILKKEYIDEPFTIYEGYCRSAKKTEFDRDHRVVILDQIGELSTPSDGNSPYSKETRVDNFELLGYDEKRENKKSKFGARYSLGKYAKTKNIFWTSRISSKIDDEGMELWLDLDVVDTSMIDTNVDFFKHSFYQVKREIMDDIREVIIMHTRAFQRQSRLDRRRGNVYVFRVAPRDVSKLL</sequence>
<dbReference type="VEuPathDB" id="PiroplasmaDB:TA12220"/>
<reference evidence="3 4" key="1">
    <citation type="journal article" date="2005" name="Science">
        <title>Genome of the host-cell transforming parasite Theileria annulata compared with T. parva.</title>
        <authorList>
            <person name="Pain A."/>
            <person name="Renauld H."/>
            <person name="Berriman M."/>
            <person name="Murphy L."/>
            <person name="Yeats C.A."/>
            <person name="Weir W."/>
            <person name="Kerhornou A."/>
            <person name="Aslett M."/>
            <person name="Bishop R."/>
            <person name="Bouchier C."/>
            <person name="Cochet M."/>
            <person name="Coulson R.M.R."/>
            <person name="Cronin A."/>
            <person name="de Villiers E.P."/>
            <person name="Fraser A."/>
            <person name="Fosker N."/>
            <person name="Gardner M."/>
            <person name="Goble A."/>
            <person name="Griffiths-Jones S."/>
            <person name="Harris D.E."/>
            <person name="Katzer F."/>
            <person name="Larke N."/>
            <person name="Lord A."/>
            <person name="Maser P."/>
            <person name="McKellar S."/>
            <person name="Mooney P."/>
            <person name="Morton F."/>
            <person name="Nene V."/>
            <person name="O'Neil S."/>
            <person name="Price C."/>
            <person name="Quail M.A."/>
            <person name="Rabbinowitsch E."/>
            <person name="Rawlings N.D."/>
            <person name="Rutter S."/>
            <person name="Saunders D."/>
            <person name="Seeger K."/>
            <person name="Shah T."/>
            <person name="Squares R."/>
            <person name="Squares S."/>
            <person name="Tivey A."/>
            <person name="Walker A.R."/>
            <person name="Woodward J."/>
            <person name="Dobbelaere D.A.E."/>
            <person name="Langsley G."/>
            <person name="Rajandream M.A."/>
            <person name="McKeever D."/>
            <person name="Shiels B."/>
            <person name="Tait A."/>
            <person name="Barrell B.G."/>
            <person name="Hall N."/>
        </authorList>
    </citation>
    <scope>NUCLEOTIDE SEQUENCE [LARGE SCALE GENOMIC DNA]</scope>
    <source>
        <strain evidence="4">Ankara</strain>
    </source>
</reference>
<dbReference type="OrthoDB" id="10251508at2759"/>
<accession>Q4UDW9</accession>
<evidence type="ECO:0000313" key="4">
    <source>
        <dbReference type="Proteomes" id="UP000001950"/>
    </source>
</evidence>
<keyword evidence="2" id="KW-0472">Membrane</keyword>
<dbReference type="eggNOG" id="ENOG502RMID">
    <property type="taxonomic scope" value="Eukaryota"/>
</dbReference>